<dbReference type="EMBL" id="CACVKT020003537">
    <property type="protein sequence ID" value="CAC5384347.1"/>
    <property type="molecule type" value="Genomic_DNA"/>
</dbReference>
<dbReference type="Gene3D" id="1.10.150.130">
    <property type="match status" value="1"/>
</dbReference>
<dbReference type="Proteomes" id="UP000507470">
    <property type="component" value="Unassembled WGS sequence"/>
</dbReference>
<organism evidence="2 3">
    <name type="scientific">Mytilus coruscus</name>
    <name type="common">Sea mussel</name>
    <dbReference type="NCBI Taxonomy" id="42192"/>
    <lineage>
        <taxon>Eukaryota</taxon>
        <taxon>Metazoa</taxon>
        <taxon>Spiralia</taxon>
        <taxon>Lophotrochozoa</taxon>
        <taxon>Mollusca</taxon>
        <taxon>Bivalvia</taxon>
        <taxon>Autobranchia</taxon>
        <taxon>Pteriomorphia</taxon>
        <taxon>Mytilida</taxon>
        <taxon>Mytiloidea</taxon>
        <taxon>Mytilidae</taxon>
        <taxon>Mytilinae</taxon>
        <taxon>Mytilus</taxon>
    </lineage>
</organism>
<accession>A0A6J8BPY6</accession>
<dbReference type="AlphaFoldDB" id="A0A6J8BPY6"/>
<dbReference type="SUPFAM" id="SSF47823">
    <property type="entry name" value="lambda integrase-like, N-terminal domain"/>
    <property type="match status" value="1"/>
</dbReference>
<keyword evidence="3" id="KW-1185">Reference proteome</keyword>
<dbReference type="PANTHER" id="PTHR33050">
    <property type="entry name" value="REVERSE TRANSCRIPTASE DOMAIN-CONTAINING PROTEIN"/>
    <property type="match status" value="1"/>
</dbReference>
<dbReference type="GO" id="GO:0003677">
    <property type="term" value="F:DNA binding"/>
    <property type="evidence" value="ECO:0007669"/>
    <property type="project" value="UniProtKB-KW"/>
</dbReference>
<reference evidence="2 3" key="1">
    <citation type="submission" date="2020-06" db="EMBL/GenBank/DDBJ databases">
        <authorList>
            <person name="Li R."/>
            <person name="Bekaert M."/>
        </authorList>
    </citation>
    <scope>NUCLEOTIDE SEQUENCE [LARGE SCALE GENOMIC DNA]</scope>
    <source>
        <strain evidence="3">wild</strain>
    </source>
</reference>
<evidence type="ECO:0000256" key="1">
    <source>
        <dbReference type="ARBA" id="ARBA00023125"/>
    </source>
</evidence>
<name>A0A6J8BPY6_MYTCO</name>
<dbReference type="OrthoDB" id="6153853at2759"/>
<protein>
    <submittedName>
        <fullName evidence="2">Uncharacterized protein</fullName>
    </submittedName>
</protein>
<dbReference type="InterPro" id="IPR052055">
    <property type="entry name" value="Hepadnavirus_pol/RT"/>
</dbReference>
<keyword evidence="1" id="KW-0238">DNA-binding</keyword>
<sequence length="487" mass="55415">MLGMARINIGFESFSLAVSERRLNDAKESLDNILNKFPIISARQLAQFTGRIISMSPVMGNVTSLMTRHLYFAHENRKSWDGNLNIAYTECVLAELRYWSDSLTNLNQKNFVNDTLPNIVVYSDASNVAAGAFTVELNEKNVGRWSSEILSPHQPLQNLAKCLPEFCLHSRAKNTRKKYRYAFNNFCRWCNSFNLNSLPASDYDVLLYLMHLCKKHKSASIVEGAYYAISWSHKPTGFADPCNSFLCIFIKEGVQSYGQCHKPNDKAFIFAHENRKSWDGNLNIAYTECVLAELRYWSDSLTNLNQKNFVNDTLPNIVVYSDASNVAAGAFTDSKSFSLAVSERRLNDAKESLDNILNKFPIISARQLAQFTGRIISMSPVMGNVTSLMTRHLYFAHENRKSWDGNLNIAYTECVLAELRYWSDSLTNLNQKNFVNDTLPNIVVYSDASNVAAGAFTVELNEKSFHSTWSEYEKNMSSTWRELRLFN</sequence>
<evidence type="ECO:0000313" key="3">
    <source>
        <dbReference type="Proteomes" id="UP000507470"/>
    </source>
</evidence>
<dbReference type="InterPro" id="IPR010998">
    <property type="entry name" value="Integrase_recombinase_N"/>
</dbReference>
<gene>
    <name evidence="2" type="ORF">MCOR_20005</name>
</gene>
<proteinExistence type="predicted"/>
<evidence type="ECO:0000313" key="2">
    <source>
        <dbReference type="EMBL" id="CAC5384347.1"/>
    </source>
</evidence>
<dbReference type="PANTHER" id="PTHR33050:SF7">
    <property type="entry name" value="RIBONUCLEASE H"/>
    <property type="match status" value="1"/>
</dbReference>